<feature type="region of interest" description="Disordered" evidence="1">
    <location>
        <begin position="200"/>
        <end position="226"/>
    </location>
</feature>
<comment type="caution">
    <text evidence="2">The sequence shown here is derived from an EMBL/GenBank/DDBJ whole genome shotgun (WGS) entry which is preliminary data.</text>
</comment>
<dbReference type="Gene3D" id="3.30.70.270">
    <property type="match status" value="1"/>
</dbReference>
<dbReference type="AlphaFoldDB" id="A0AAW2TJ28"/>
<evidence type="ECO:0000256" key="1">
    <source>
        <dbReference type="SAM" id="MobiDB-lite"/>
    </source>
</evidence>
<name>A0AAW2TJ28_SESRA</name>
<dbReference type="PANTHER" id="PTHR48475">
    <property type="entry name" value="RIBONUCLEASE H"/>
    <property type="match status" value="1"/>
</dbReference>
<protein>
    <recommendedName>
        <fullName evidence="3">Reverse transcriptase/retrotransposon-derived protein RNase H-like domain-containing protein</fullName>
    </recommendedName>
</protein>
<evidence type="ECO:0008006" key="3">
    <source>
        <dbReference type="Google" id="ProtNLM"/>
    </source>
</evidence>
<dbReference type="SUPFAM" id="SSF56672">
    <property type="entry name" value="DNA/RNA polymerases"/>
    <property type="match status" value="1"/>
</dbReference>
<dbReference type="PANTHER" id="PTHR48475:SF2">
    <property type="entry name" value="RIBONUCLEASE H"/>
    <property type="match status" value="1"/>
</dbReference>
<proteinExistence type="predicted"/>
<reference evidence="2" key="1">
    <citation type="submission" date="2020-06" db="EMBL/GenBank/DDBJ databases">
        <authorList>
            <person name="Li T."/>
            <person name="Hu X."/>
            <person name="Zhang T."/>
            <person name="Song X."/>
            <person name="Zhang H."/>
            <person name="Dai N."/>
            <person name="Sheng W."/>
            <person name="Hou X."/>
            <person name="Wei L."/>
        </authorList>
    </citation>
    <scope>NUCLEOTIDE SEQUENCE</scope>
    <source>
        <strain evidence="2">G02</strain>
        <tissue evidence="2">Leaf</tissue>
    </source>
</reference>
<sequence length="226" mass="25680">MGPPTSINEVQRLMGKIAALSRFISKSAEKGLPFFRMLRKVKDFEWTKECQRAFKDLKAYLAKLPLLDQYQKIPCTFTYHRRPKLLARCWEDDPGLSDNRKKLCPYFLSYLVDVRTNTSLKQVLGKPEASGRLVKWAIELSEYDMTYLSRTTIKAQALADFMSEVTGTTQEEASEGKPWLLYIDGSSTTQGSGASIVLTTPQRDDMEFAGSNSKPQTTKPNMKPWS</sequence>
<feature type="compositionally biased region" description="Polar residues" evidence="1">
    <location>
        <begin position="210"/>
        <end position="220"/>
    </location>
</feature>
<dbReference type="InterPro" id="IPR043128">
    <property type="entry name" value="Rev_trsase/Diguanyl_cyclase"/>
</dbReference>
<reference evidence="2" key="2">
    <citation type="journal article" date="2024" name="Plant">
        <title>Genomic evolution and insights into agronomic trait innovations of Sesamum species.</title>
        <authorList>
            <person name="Miao H."/>
            <person name="Wang L."/>
            <person name="Qu L."/>
            <person name="Liu H."/>
            <person name="Sun Y."/>
            <person name="Le M."/>
            <person name="Wang Q."/>
            <person name="Wei S."/>
            <person name="Zheng Y."/>
            <person name="Lin W."/>
            <person name="Duan Y."/>
            <person name="Cao H."/>
            <person name="Xiong S."/>
            <person name="Wang X."/>
            <person name="Wei L."/>
            <person name="Li C."/>
            <person name="Ma Q."/>
            <person name="Ju M."/>
            <person name="Zhao R."/>
            <person name="Li G."/>
            <person name="Mu C."/>
            <person name="Tian Q."/>
            <person name="Mei H."/>
            <person name="Zhang T."/>
            <person name="Gao T."/>
            <person name="Zhang H."/>
        </authorList>
    </citation>
    <scope>NUCLEOTIDE SEQUENCE</scope>
    <source>
        <strain evidence="2">G02</strain>
    </source>
</reference>
<organism evidence="2">
    <name type="scientific">Sesamum radiatum</name>
    <name type="common">Black benniseed</name>
    <dbReference type="NCBI Taxonomy" id="300843"/>
    <lineage>
        <taxon>Eukaryota</taxon>
        <taxon>Viridiplantae</taxon>
        <taxon>Streptophyta</taxon>
        <taxon>Embryophyta</taxon>
        <taxon>Tracheophyta</taxon>
        <taxon>Spermatophyta</taxon>
        <taxon>Magnoliopsida</taxon>
        <taxon>eudicotyledons</taxon>
        <taxon>Gunneridae</taxon>
        <taxon>Pentapetalae</taxon>
        <taxon>asterids</taxon>
        <taxon>lamiids</taxon>
        <taxon>Lamiales</taxon>
        <taxon>Pedaliaceae</taxon>
        <taxon>Sesamum</taxon>
    </lineage>
</organism>
<dbReference type="InterPro" id="IPR043502">
    <property type="entry name" value="DNA/RNA_pol_sf"/>
</dbReference>
<dbReference type="EMBL" id="JACGWJ010000008">
    <property type="protein sequence ID" value="KAL0404543.1"/>
    <property type="molecule type" value="Genomic_DNA"/>
</dbReference>
<evidence type="ECO:0000313" key="2">
    <source>
        <dbReference type="EMBL" id="KAL0404543.1"/>
    </source>
</evidence>
<gene>
    <name evidence="2" type="ORF">Sradi_2095100</name>
</gene>
<accession>A0AAW2TJ28</accession>